<feature type="domain" description="USP" evidence="4">
    <location>
        <begin position="324"/>
        <end position="783"/>
    </location>
</feature>
<proteinExistence type="inferred from homology"/>
<dbReference type="InterPro" id="IPR001394">
    <property type="entry name" value="Peptidase_C19_UCH"/>
</dbReference>
<protein>
    <submittedName>
        <fullName evidence="6">Ubiquitin carboxyl-terminal hydrolase 10</fullName>
    </submittedName>
</protein>
<dbReference type="PROSITE" id="PS51283">
    <property type="entry name" value="DUSP"/>
    <property type="match status" value="1"/>
</dbReference>
<accession>A0A830CVE4</accession>
<dbReference type="PANTHER" id="PTHR21646">
    <property type="entry name" value="UBIQUITIN CARBOXYL-TERMINAL HYDROLASE"/>
    <property type="match status" value="1"/>
</dbReference>
<keyword evidence="6" id="KW-0378">Hydrolase</keyword>
<feature type="domain" description="DUSP" evidence="5">
    <location>
        <begin position="34"/>
        <end position="161"/>
    </location>
</feature>
<dbReference type="InterPro" id="IPR038765">
    <property type="entry name" value="Papain-like_cys_pep_sf"/>
</dbReference>
<dbReference type="Gene3D" id="3.90.70.10">
    <property type="entry name" value="Cysteine proteinases"/>
    <property type="match status" value="1"/>
</dbReference>
<evidence type="ECO:0000256" key="3">
    <source>
        <dbReference type="SAM" id="MobiDB-lite"/>
    </source>
</evidence>
<comment type="similarity">
    <text evidence="1">Belongs to the peptidase C19 family.</text>
</comment>
<dbReference type="Proteomes" id="UP000653305">
    <property type="component" value="Unassembled WGS sequence"/>
</dbReference>
<dbReference type="AlphaFoldDB" id="A0A830CVE4"/>
<comment type="caution">
    <text evidence="6">The sequence shown here is derived from an EMBL/GenBank/DDBJ whole genome shotgun (WGS) entry which is preliminary data.</text>
</comment>
<dbReference type="SUPFAM" id="SSF143791">
    <property type="entry name" value="DUSP-like"/>
    <property type="match status" value="1"/>
</dbReference>
<keyword evidence="7" id="KW-1185">Reference proteome</keyword>
<sequence length="783" mass="88462">MGHHLRLDHSRIMTIPDSSGYNYMLENGSIELPCKPEEERRIVQELTAKAESNLREGNLYYIISSRWFRGWHRYTGQTEGSYPFEGHPIISQSLVPSNTEDRPGVIDNGDIVVNGRDNKDDDPQLLINLEEGRDYVLVPHEVWEKLSKWYKGGPALPRKMISVGDQQKQFVVEVFPLCLRLIDSRDQSEASLHDLHVKACQLKGLPSEKARIWDYFNKQKQSILFSSIKTLEESNLAMDQDILLEVSTNNFGMDSTGNGLALVPVEPMRTSFSIAGGPTMSNGNSTGHSSNIYQISTSTSTYGDMENGYDGLKPVTRADRGGLAGLQNLGNTCFMNSAVQCLVHTPNLAEYFLQDYTHEINRQNPLGMHGELAIAFGELLRKLWLSGRTPVAPRVFKGKLARFAPQFSGYNQHDSQELLAFLLDGLHEDLNRVKQKPYFETEDSDGRPDEEVADEFWRYHKARNDSVIVDICQGQYKSTLVCPVCDKISITFDPFMYLSLPLPSTATRSMTITVFYGDGGGLPMPFTVTLLKQGCCKDLNQALGVACCLRSDEYLLFAEVYEHRIYRYLENPSEPLASIKDEEHIVAYRLPKREADITRLEICHRYQETERKLFLTPLVTFLEDLQYGVDIDLAVNRMLSPLRRKAFLTSTLIHSSGESSFGNNAMDEQLNSSGTQLEQSTEEIEPEGISSGELSFRLCLTDDRGYGCRPIVKDSPIKPGRILKVMLDWTEKEQELYDSSYLKDLPEVYKSGILAKKTKQEAISLFSCLDAFLKEEPLGPDDM</sequence>
<reference evidence="6" key="1">
    <citation type="submission" date="2020-07" db="EMBL/GenBank/DDBJ databases">
        <title>Ethylene signaling mediates host invasion by parasitic plants.</title>
        <authorList>
            <person name="Yoshida S."/>
        </authorList>
    </citation>
    <scope>NUCLEOTIDE SEQUENCE</scope>
    <source>
        <strain evidence="6">Okayama</strain>
    </source>
</reference>
<evidence type="ECO:0000256" key="2">
    <source>
        <dbReference type="ARBA" id="ARBA00037450"/>
    </source>
</evidence>
<dbReference type="PROSITE" id="PS00972">
    <property type="entry name" value="USP_1"/>
    <property type="match status" value="1"/>
</dbReference>
<dbReference type="EMBL" id="BMAC01000805">
    <property type="protein sequence ID" value="GFQ03157.1"/>
    <property type="molecule type" value="Genomic_DNA"/>
</dbReference>
<organism evidence="6 7">
    <name type="scientific">Phtheirospermum japonicum</name>
    <dbReference type="NCBI Taxonomy" id="374723"/>
    <lineage>
        <taxon>Eukaryota</taxon>
        <taxon>Viridiplantae</taxon>
        <taxon>Streptophyta</taxon>
        <taxon>Embryophyta</taxon>
        <taxon>Tracheophyta</taxon>
        <taxon>Spermatophyta</taxon>
        <taxon>Magnoliopsida</taxon>
        <taxon>eudicotyledons</taxon>
        <taxon>Gunneridae</taxon>
        <taxon>Pentapetalae</taxon>
        <taxon>asterids</taxon>
        <taxon>lamiids</taxon>
        <taxon>Lamiales</taxon>
        <taxon>Orobanchaceae</taxon>
        <taxon>Orobanchaceae incertae sedis</taxon>
        <taxon>Phtheirospermum</taxon>
    </lineage>
</organism>
<dbReference type="GO" id="GO:0004843">
    <property type="term" value="F:cysteine-type deubiquitinase activity"/>
    <property type="evidence" value="ECO:0007669"/>
    <property type="project" value="InterPro"/>
</dbReference>
<dbReference type="InterPro" id="IPR035927">
    <property type="entry name" value="DUSP-like_sf"/>
</dbReference>
<dbReference type="PANTHER" id="PTHR21646:SF46">
    <property type="entry name" value="UBIQUITIN CARBOXYL-TERMINAL HYDROLASE"/>
    <property type="match status" value="1"/>
</dbReference>
<dbReference type="Pfam" id="PF00443">
    <property type="entry name" value="UCH"/>
    <property type="match status" value="1"/>
</dbReference>
<dbReference type="PROSITE" id="PS50235">
    <property type="entry name" value="USP_3"/>
    <property type="match status" value="1"/>
</dbReference>
<dbReference type="InterPro" id="IPR018200">
    <property type="entry name" value="USP_CS"/>
</dbReference>
<gene>
    <name evidence="6" type="ORF">PHJA_002459500</name>
</gene>
<dbReference type="InterPro" id="IPR028889">
    <property type="entry name" value="USP"/>
</dbReference>
<feature type="compositionally biased region" description="Polar residues" evidence="3">
    <location>
        <begin position="669"/>
        <end position="679"/>
    </location>
</feature>
<evidence type="ECO:0000259" key="4">
    <source>
        <dbReference type="PROSITE" id="PS50235"/>
    </source>
</evidence>
<dbReference type="SMART" id="SM00695">
    <property type="entry name" value="DUSP"/>
    <property type="match status" value="1"/>
</dbReference>
<evidence type="ECO:0000256" key="1">
    <source>
        <dbReference type="ARBA" id="ARBA00009085"/>
    </source>
</evidence>
<name>A0A830CVE4_9LAMI</name>
<dbReference type="SUPFAM" id="SSF54001">
    <property type="entry name" value="Cysteine proteinases"/>
    <property type="match status" value="1"/>
</dbReference>
<dbReference type="Gene3D" id="3.30.2230.10">
    <property type="entry name" value="DUSP-like"/>
    <property type="match status" value="1"/>
</dbReference>
<dbReference type="Pfam" id="PF06337">
    <property type="entry name" value="DUSP"/>
    <property type="match status" value="1"/>
</dbReference>
<evidence type="ECO:0000313" key="6">
    <source>
        <dbReference type="EMBL" id="GFQ03157.1"/>
    </source>
</evidence>
<comment type="function">
    <text evidence="2">Recognizes and hydrolyzes the peptide bond at the C-terminal Gly of ubiquitin. Involved in the processing of poly-ubiquitin precursors as well as that of ubiquitinated proteins.</text>
</comment>
<feature type="region of interest" description="Disordered" evidence="3">
    <location>
        <begin position="659"/>
        <end position="689"/>
    </location>
</feature>
<dbReference type="OrthoDB" id="292964at2759"/>
<evidence type="ECO:0000259" key="5">
    <source>
        <dbReference type="PROSITE" id="PS51283"/>
    </source>
</evidence>
<evidence type="ECO:0000313" key="7">
    <source>
        <dbReference type="Proteomes" id="UP000653305"/>
    </source>
</evidence>
<dbReference type="GO" id="GO:0016579">
    <property type="term" value="P:protein deubiquitination"/>
    <property type="evidence" value="ECO:0007669"/>
    <property type="project" value="InterPro"/>
</dbReference>
<dbReference type="InterPro" id="IPR006615">
    <property type="entry name" value="Pept_C19_DUSP"/>
</dbReference>
<dbReference type="InterPro" id="IPR050185">
    <property type="entry name" value="Ub_carboxyl-term_hydrolase"/>
</dbReference>